<evidence type="ECO:0000256" key="3">
    <source>
        <dbReference type="ARBA" id="ARBA00022989"/>
    </source>
</evidence>
<dbReference type="Proteomes" id="UP000242877">
    <property type="component" value="Unassembled WGS sequence"/>
</dbReference>
<feature type="transmembrane region" description="Helical" evidence="6">
    <location>
        <begin position="87"/>
        <end position="107"/>
    </location>
</feature>
<sequence>METAVQRREAPAHDDASSQVTRYSIRSIASQWFSPKKPASLESPESNEPRIGGVSATFLIFNRIMGTGVFATPGVIMQLTGSAGLSLMLWLLGTFIAISGAAVYLEFGTAIPKNGGEKNYLEYVYSKPMFLTTAVYATYAMCLGWCSSNSVVFGEYILHAAHVPVGRWNQRLIGLACLTTAFVIQSVNVNWGLRITNVLGVFKFAIVIVIIIGGCMALNGKLKIDQKPDNLSHPFRGSTPSAYGIVTALYSVVFSYIGYANANYVLGETRNPEHTLKIAASMAVSIAGVIYMLINVAYFAAVPREDIMNLEAGKSIAALFFKNVFGSRVETSLSVFVALSAFGTVQAILFSQGRIVQELGRQGVLPYSRFFASNKPFNSPAAGLFEHYLISSLIMLLPPPGDAFKFLLNVISYPLSVINMLVSGGLLHIYMFPARYPSWSPKIRATWTLTVFFFLSNIYLVISPFIPPPTQAQNVYEHLPYYLHCVVALTMFLAGGVYWAVWAVLMPQIGGYSLCMEESVDEDGTTRMVVVKRMVEKERTTG</sequence>
<feature type="transmembrane region" description="Helical" evidence="6">
    <location>
        <begin position="128"/>
        <end position="152"/>
    </location>
</feature>
<dbReference type="InterPro" id="IPR050598">
    <property type="entry name" value="AminoAcid_Transporter"/>
</dbReference>
<comment type="caution">
    <text evidence="7">The sequence shown here is derived from an EMBL/GenBank/DDBJ whole genome shotgun (WGS) entry which is preliminary data.</text>
</comment>
<evidence type="ECO:0000256" key="1">
    <source>
        <dbReference type="ARBA" id="ARBA00004141"/>
    </source>
</evidence>
<feature type="transmembrane region" description="Helical" evidence="6">
    <location>
        <begin position="410"/>
        <end position="433"/>
    </location>
</feature>
<feature type="transmembrane region" description="Helical" evidence="6">
    <location>
        <begin position="172"/>
        <end position="193"/>
    </location>
</feature>
<keyword evidence="3 6" id="KW-1133">Transmembrane helix</keyword>
<evidence type="ECO:0000256" key="4">
    <source>
        <dbReference type="ARBA" id="ARBA00023136"/>
    </source>
</evidence>
<dbReference type="PIRSF" id="PIRSF006060">
    <property type="entry name" value="AA_transporter"/>
    <property type="match status" value="1"/>
</dbReference>
<gene>
    <name evidence="7" type="ORF">AAP_00361</name>
</gene>
<comment type="subcellular location">
    <subcellularLocation>
        <location evidence="1">Membrane</location>
        <topology evidence="1">Multi-pass membrane protein</topology>
    </subcellularLocation>
</comment>
<dbReference type="AlphaFoldDB" id="A0A166PNV7"/>
<feature type="region of interest" description="Disordered" evidence="5">
    <location>
        <begin position="1"/>
        <end position="21"/>
    </location>
</feature>
<protein>
    <submittedName>
        <fullName evidence="7">High-affinity methionine permease</fullName>
    </submittedName>
</protein>
<dbReference type="PANTHER" id="PTHR11785">
    <property type="entry name" value="AMINO ACID TRANSPORTER"/>
    <property type="match status" value="1"/>
</dbReference>
<organism evidence="7 8">
    <name type="scientific">Ascosphaera apis ARSEF 7405</name>
    <dbReference type="NCBI Taxonomy" id="392613"/>
    <lineage>
        <taxon>Eukaryota</taxon>
        <taxon>Fungi</taxon>
        <taxon>Dikarya</taxon>
        <taxon>Ascomycota</taxon>
        <taxon>Pezizomycotina</taxon>
        <taxon>Eurotiomycetes</taxon>
        <taxon>Eurotiomycetidae</taxon>
        <taxon>Onygenales</taxon>
        <taxon>Ascosphaeraceae</taxon>
        <taxon>Ascosphaera</taxon>
    </lineage>
</organism>
<evidence type="ECO:0000313" key="8">
    <source>
        <dbReference type="Proteomes" id="UP000242877"/>
    </source>
</evidence>
<evidence type="ECO:0000256" key="5">
    <source>
        <dbReference type="SAM" id="MobiDB-lite"/>
    </source>
</evidence>
<feature type="transmembrane region" description="Helical" evidence="6">
    <location>
        <begin position="242"/>
        <end position="266"/>
    </location>
</feature>
<dbReference type="GO" id="GO:0016020">
    <property type="term" value="C:membrane"/>
    <property type="evidence" value="ECO:0007669"/>
    <property type="project" value="UniProtKB-SubCell"/>
</dbReference>
<dbReference type="EMBL" id="AZGZ01000001">
    <property type="protein sequence ID" value="KZZ98100.1"/>
    <property type="molecule type" value="Genomic_DNA"/>
</dbReference>
<evidence type="ECO:0000313" key="7">
    <source>
        <dbReference type="EMBL" id="KZZ98100.1"/>
    </source>
</evidence>
<dbReference type="Pfam" id="PF13520">
    <property type="entry name" value="AA_permease_2"/>
    <property type="match status" value="1"/>
</dbReference>
<dbReference type="PANTHER" id="PTHR11785:SF498">
    <property type="entry name" value="HIGH-AFFINITY METHIONINE PERMEASE"/>
    <property type="match status" value="1"/>
</dbReference>
<dbReference type="GO" id="GO:0015179">
    <property type="term" value="F:L-amino acid transmembrane transporter activity"/>
    <property type="evidence" value="ECO:0007669"/>
    <property type="project" value="TreeGrafter"/>
</dbReference>
<name>A0A166PNV7_9EURO</name>
<dbReference type="VEuPathDB" id="FungiDB:AAP_00361"/>
<dbReference type="InterPro" id="IPR002293">
    <property type="entry name" value="AA/rel_permease1"/>
</dbReference>
<keyword evidence="4 6" id="KW-0472">Membrane</keyword>
<feature type="transmembrane region" description="Helical" evidence="6">
    <location>
        <begin position="200"/>
        <end position="222"/>
    </location>
</feature>
<accession>A0A166PNV7</accession>
<reference evidence="7 8" key="1">
    <citation type="journal article" date="2016" name="Genome Biol. Evol.">
        <title>Divergent and convergent evolution of fungal pathogenicity.</title>
        <authorList>
            <person name="Shang Y."/>
            <person name="Xiao G."/>
            <person name="Zheng P."/>
            <person name="Cen K."/>
            <person name="Zhan S."/>
            <person name="Wang C."/>
        </authorList>
    </citation>
    <scope>NUCLEOTIDE SEQUENCE [LARGE SCALE GENOMIC DNA]</scope>
    <source>
        <strain evidence="7 8">ARSEF 7405</strain>
    </source>
</reference>
<feature type="transmembrane region" description="Helical" evidence="6">
    <location>
        <begin position="445"/>
        <end position="466"/>
    </location>
</feature>
<evidence type="ECO:0000256" key="6">
    <source>
        <dbReference type="SAM" id="Phobius"/>
    </source>
</evidence>
<evidence type="ECO:0000256" key="2">
    <source>
        <dbReference type="ARBA" id="ARBA00022692"/>
    </source>
</evidence>
<dbReference type="FunFam" id="1.20.1740.10:FF:000025">
    <property type="entry name" value="High-affinity methionine permease"/>
    <property type="match status" value="1"/>
</dbReference>
<dbReference type="Gene3D" id="1.20.1740.10">
    <property type="entry name" value="Amino acid/polyamine transporter I"/>
    <property type="match status" value="1"/>
</dbReference>
<proteinExistence type="predicted"/>
<feature type="transmembrane region" description="Helical" evidence="6">
    <location>
        <begin position="60"/>
        <end position="81"/>
    </location>
</feature>
<dbReference type="OrthoDB" id="5982228at2759"/>
<keyword evidence="2 6" id="KW-0812">Transmembrane</keyword>
<feature type="transmembrane region" description="Helical" evidence="6">
    <location>
        <begin position="278"/>
        <end position="301"/>
    </location>
</feature>
<feature type="compositionally biased region" description="Basic and acidic residues" evidence="5">
    <location>
        <begin position="1"/>
        <end position="16"/>
    </location>
</feature>
<feature type="transmembrane region" description="Helical" evidence="6">
    <location>
        <begin position="481"/>
        <end position="505"/>
    </location>
</feature>
<keyword evidence="8" id="KW-1185">Reference proteome</keyword>